<dbReference type="Pfam" id="PF00929">
    <property type="entry name" value="RNase_T"/>
    <property type="match status" value="1"/>
</dbReference>
<accession>U2KS89</accession>
<evidence type="ECO:0000256" key="2">
    <source>
        <dbReference type="ARBA" id="ARBA00022801"/>
    </source>
</evidence>
<dbReference type="EMBL" id="AWVF01000227">
    <property type="protein sequence ID" value="ERJ94950.1"/>
    <property type="molecule type" value="Genomic_DNA"/>
</dbReference>
<proteinExistence type="predicted"/>
<dbReference type="PANTHER" id="PTHR23044:SF61">
    <property type="entry name" value="3'-5' EXORIBONUCLEASE 1-RELATED"/>
    <property type="match status" value="1"/>
</dbReference>
<keyword evidence="3 5" id="KW-0269">Exonuclease</keyword>
<gene>
    <name evidence="5" type="ORF">RUMCAL_01792</name>
</gene>
<keyword evidence="2" id="KW-0378">Hydrolase</keyword>
<name>U2KS89_9FIRM</name>
<evidence type="ECO:0000256" key="3">
    <source>
        <dbReference type="ARBA" id="ARBA00022839"/>
    </source>
</evidence>
<evidence type="ECO:0000256" key="1">
    <source>
        <dbReference type="ARBA" id="ARBA00022722"/>
    </source>
</evidence>
<dbReference type="InterPro" id="IPR012337">
    <property type="entry name" value="RNaseH-like_sf"/>
</dbReference>
<keyword evidence="6" id="KW-1185">Reference proteome</keyword>
<dbReference type="eggNOG" id="COG5018">
    <property type="taxonomic scope" value="Bacteria"/>
</dbReference>
<evidence type="ECO:0000313" key="5">
    <source>
        <dbReference type="EMBL" id="ERJ94950.1"/>
    </source>
</evidence>
<dbReference type="GO" id="GO:0003676">
    <property type="term" value="F:nucleic acid binding"/>
    <property type="evidence" value="ECO:0007669"/>
    <property type="project" value="InterPro"/>
</dbReference>
<dbReference type="InterPro" id="IPR047201">
    <property type="entry name" value="ERI-1_3'hExo-like"/>
</dbReference>
<dbReference type="InterPro" id="IPR036397">
    <property type="entry name" value="RNaseH_sf"/>
</dbReference>
<reference evidence="5 6" key="1">
    <citation type="submission" date="2013-07" db="EMBL/GenBank/DDBJ databases">
        <authorList>
            <person name="Weinstock G."/>
            <person name="Sodergren E."/>
            <person name="Wylie T."/>
            <person name="Fulton L."/>
            <person name="Fulton R."/>
            <person name="Fronick C."/>
            <person name="O'Laughlin M."/>
            <person name="Godfrey J."/>
            <person name="Miner T."/>
            <person name="Herter B."/>
            <person name="Appelbaum E."/>
            <person name="Cordes M."/>
            <person name="Lek S."/>
            <person name="Wollam A."/>
            <person name="Pepin K.H."/>
            <person name="Palsikar V.B."/>
            <person name="Mitreva M."/>
            <person name="Wilson R.K."/>
        </authorList>
    </citation>
    <scope>NUCLEOTIDE SEQUENCE [LARGE SCALE GENOMIC DNA]</scope>
    <source>
        <strain evidence="5 6">ATCC 27760</strain>
    </source>
</reference>
<dbReference type="Proteomes" id="UP000016662">
    <property type="component" value="Unassembled WGS sequence"/>
</dbReference>
<dbReference type="Gene3D" id="3.30.420.10">
    <property type="entry name" value="Ribonuclease H-like superfamily/Ribonuclease H"/>
    <property type="match status" value="1"/>
</dbReference>
<feature type="domain" description="Exonuclease" evidence="4">
    <location>
        <begin position="12"/>
        <end position="192"/>
    </location>
</feature>
<keyword evidence="1" id="KW-0540">Nuclease</keyword>
<dbReference type="STRING" id="411473.RUMCAL_01792"/>
<dbReference type="SMART" id="SM00479">
    <property type="entry name" value="EXOIII"/>
    <property type="match status" value="1"/>
</dbReference>
<sequence length="220" mass="25325">MKKGEVMHMQGNKIVLDLEFTPIRDPDLQAVARSEILEIGAVKLNEQNAVLEEFQTYVKPQYSRVLPRVTVLTGITEETVATAPSYAEAMANFTDWIGSDCRSRFYTWSNSDQNVILNEADLKEQSLHDMFYTHWVDLQRLHQRMYGFTRQMNLTNALGSMQIYFEGTEHGALADARNTAKILKRLSNLQDVRERIQQSHITYNDSQSHGFTMGLVFKKK</sequence>
<dbReference type="HOGENOM" id="CLU_037266_3_2_9"/>
<protein>
    <submittedName>
        <fullName evidence="5">Exonuclease</fullName>
    </submittedName>
</protein>
<dbReference type="InterPro" id="IPR051274">
    <property type="entry name" value="3-5_Exoribonuclease"/>
</dbReference>
<dbReference type="SUPFAM" id="SSF53098">
    <property type="entry name" value="Ribonuclease H-like"/>
    <property type="match status" value="1"/>
</dbReference>
<dbReference type="PANTHER" id="PTHR23044">
    <property type="entry name" value="3'-5' EXONUCLEASE ERI1-RELATED"/>
    <property type="match status" value="1"/>
</dbReference>
<dbReference type="PATRIC" id="fig|411473.3.peg.1467"/>
<evidence type="ECO:0000313" key="6">
    <source>
        <dbReference type="Proteomes" id="UP000016662"/>
    </source>
</evidence>
<dbReference type="InterPro" id="IPR013520">
    <property type="entry name" value="Ribonucl_H"/>
</dbReference>
<organism evidence="5 6">
    <name type="scientific">Ruminococcus callidus ATCC 27760</name>
    <dbReference type="NCBI Taxonomy" id="411473"/>
    <lineage>
        <taxon>Bacteria</taxon>
        <taxon>Bacillati</taxon>
        <taxon>Bacillota</taxon>
        <taxon>Clostridia</taxon>
        <taxon>Eubacteriales</taxon>
        <taxon>Oscillospiraceae</taxon>
        <taxon>Ruminococcus</taxon>
    </lineage>
</organism>
<dbReference type="AlphaFoldDB" id="U2KS89"/>
<dbReference type="GO" id="GO:0000175">
    <property type="term" value="F:3'-5'-RNA exonuclease activity"/>
    <property type="evidence" value="ECO:0007669"/>
    <property type="project" value="InterPro"/>
</dbReference>
<comment type="caution">
    <text evidence="5">The sequence shown here is derived from an EMBL/GenBank/DDBJ whole genome shotgun (WGS) entry which is preliminary data.</text>
</comment>
<evidence type="ECO:0000259" key="4">
    <source>
        <dbReference type="SMART" id="SM00479"/>
    </source>
</evidence>
<dbReference type="CDD" id="cd06133">
    <property type="entry name" value="ERI-1_3'hExo_like"/>
    <property type="match status" value="1"/>
</dbReference>